<feature type="domain" description="RNA polymerase sigma-70 region 2" evidence="5">
    <location>
        <begin position="26"/>
        <end position="90"/>
    </location>
</feature>
<name>A0A437L418_9FLAO</name>
<comment type="caution">
    <text evidence="7">The sequence shown here is derived from an EMBL/GenBank/DDBJ whole genome shotgun (WGS) entry which is preliminary data.</text>
</comment>
<dbReference type="AlphaFoldDB" id="A0A437L418"/>
<dbReference type="GO" id="GO:0003677">
    <property type="term" value="F:DNA binding"/>
    <property type="evidence" value="ECO:0007669"/>
    <property type="project" value="InterPro"/>
</dbReference>
<dbReference type="InterPro" id="IPR013249">
    <property type="entry name" value="RNA_pol_sigma70_r4_t2"/>
</dbReference>
<dbReference type="Gene3D" id="1.10.10.10">
    <property type="entry name" value="Winged helix-like DNA-binding domain superfamily/Winged helix DNA-binding domain"/>
    <property type="match status" value="1"/>
</dbReference>
<dbReference type="InterPro" id="IPR007627">
    <property type="entry name" value="RNA_pol_sigma70_r2"/>
</dbReference>
<dbReference type="Pfam" id="PF04542">
    <property type="entry name" value="Sigma70_r2"/>
    <property type="match status" value="1"/>
</dbReference>
<reference evidence="7 8" key="1">
    <citation type="submission" date="2019-01" db="EMBL/GenBank/DDBJ databases">
        <authorList>
            <person name="Chen W.-M."/>
        </authorList>
    </citation>
    <scope>NUCLEOTIDE SEQUENCE [LARGE SCALE GENOMIC DNA]</scope>
    <source>
        <strain evidence="7 8">BBQ-12</strain>
    </source>
</reference>
<gene>
    <name evidence="7" type="ORF">EOD40_02695</name>
</gene>
<dbReference type="PANTHER" id="PTHR43133:SF51">
    <property type="entry name" value="RNA POLYMERASE SIGMA FACTOR"/>
    <property type="match status" value="1"/>
</dbReference>
<dbReference type="RefSeq" id="WP_128193350.1">
    <property type="nucleotide sequence ID" value="NZ_SACJ01000001.1"/>
</dbReference>
<dbReference type="OrthoDB" id="9780326at2"/>
<dbReference type="Gene3D" id="1.10.1740.10">
    <property type="match status" value="1"/>
</dbReference>
<dbReference type="InterPro" id="IPR013324">
    <property type="entry name" value="RNA_pol_sigma_r3/r4-like"/>
</dbReference>
<dbReference type="InterPro" id="IPR014284">
    <property type="entry name" value="RNA_pol_sigma-70_dom"/>
</dbReference>
<organism evidence="7 8">
    <name type="scientific">Flavobacterium sufflavum</name>
    <dbReference type="NCBI Taxonomy" id="1921138"/>
    <lineage>
        <taxon>Bacteria</taxon>
        <taxon>Pseudomonadati</taxon>
        <taxon>Bacteroidota</taxon>
        <taxon>Flavobacteriia</taxon>
        <taxon>Flavobacteriales</taxon>
        <taxon>Flavobacteriaceae</taxon>
        <taxon>Flavobacterium</taxon>
    </lineage>
</organism>
<evidence type="ECO:0000256" key="3">
    <source>
        <dbReference type="ARBA" id="ARBA00023082"/>
    </source>
</evidence>
<dbReference type="CDD" id="cd06171">
    <property type="entry name" value="Sigma70_r4"/>
    <property type="match status" value="1"/>
</dbReference>
<dbReference type="InterPro" id="IPR039425">
    <property type="entry name" value="RNA_pol_sigma-70-like"/>
</dbReference>
<dbReference type="InterPro" id="IPR013325">
    <property type="entry name" value="RNA_pol_sigma_r2"/>
</dbReference>
<sequence>MANESDFIDQLISETDRDKAFKKLLDLYQVRLYWHIRKLVITHENADDVLQNTFIRVYKSLTNFSRQSSLYTWMYKIAYNESIRFLEQNKNKHSISIEDVNTKYLNSLLEDTFFEGDVMQLKLQTAVSELNYKQRQVFNMKYYDDLKFREIATILEMKEGTIKTLYYNAVRFIEDNIEILPIKKGESFQNTENI</sequence>
<protein>
    <submittedName>
        <fullName evidence="7">RNA polymerase sigma factor</fullName>
    </submittedName>
</protein>
<dbReference type="GO" id="GO:0016987">
    <property type="term" value="F:sigma factor activity"/>
    <property type="evidence" value="ECO:0007669"/>
    <property type="project" value="UniProtKB-KW"/>
</dbReference>
<keyword evidence="3" id="KW-0731">Sigma factor</keyword>
<dbReference type="SUPFAM" id="SSF88659">
    <property type="entry name" value="Sigma3 and sigma4 domains of RNA polymerase sigma factors"/>
    <property type="match status" value="1"/>
</dbReference>
<dbReference type="InterPro" id="IPR036388">
    <property type="entry name" value="WH-like_DNA-bd_sf"/>
</dbReference>
<dbReference type="SUPFAM" id="SSF88946">
    <property type="entry name" value="Sigma2 domain of RNA polymerase sigma factors"/>
    <property type="match status" value="1"/>
</dbReference>
<evidence type="ECO:0000313" key="7">
    <source>
        <dbReference type="EMBL" id="RVT80038.1"/>
    </source>
</evidence>
<dbReference type="Pfam" id="PF08281">
    <property type="entry name" value="Sigma70_r4_2"/>
    <property type="match status" value="1"/>
</dbReference>
<dbReference type="PANTHER" id="PTHR43133">
    <property type="entry name" value="RNA POLYMERASE ECF-TYPE SIGMA FACTO"/>
    <property type="match status" value="1"/>
</dbReference>
<keyword evidence="4" id="KW-0804">Transcription</keyword>
<feature type="domain" description="RNA polymerase sigma factor 70 region 4 type 2" evidence="6">
    <location>
        <begin position="121"/>
        <end position="171"/>
    </location>
</feature>
<dbReference type="GO" id="GO:0006352">
    <property type="term" value="P:DNA-templated transcription initiation"/>
    <property type="evidence" value="ECO:0007669"/>
    <property type="project" value="InterPro"/>
</dbReference>
<keyword evidence="8" id="KW-1185">Reference proteome</keyword>
<evidence type="ECO:0000259" key="5">
    <source>
        <dbReference type="Pfam" id="PF04542"/>
    </source>
</evidence>
<keyword evidence="2" id="KW-0805">Transcription regulation</keyword>
<dbReference type="NCBIfam" id="TIGR02937">
    <property type="entry name" value="sigma70-ECF"/>
    <property type="match status" value="1"/>
</dbReference>
<evidence type="ECO:0000256" key="4">
    <source>
        <dbReference type="ARBA" id="ARBA00023163"/>
    </source>
</evidence>
<dbReference type="EMBL" id="SACJ01000001">
    <property type="protein sequence ID" value="RVT80038.1"/>
    <property type="molecule type" value="Genomic_DNA"/>
</dbReference>
<dbReference type="Proteomes" id="UP000285211">
    <property type="component" value="Unassembled WGS sequence"/>
</dbReference>
<proteinExistence type="inferred from homology"/>
<evidence type="ECO:0000313" key="8">
    <source>
        <dbReference type="Proteomes" id="UP000285211"/>
    </source>
</evidence>
<comment type="similarity">
    <text evidence="1">Belongs to the sigma-70 factor family. ECF subfamily.</text>
</comment>
<evidence type="ECO:0000256" key="1">
    <source>
        <dbReference type="ARBA" id="ARBA00010641"/>
    </source>
</evidence>
<evidence type="ECO:0000259" key="6">
    <source>
        <dbReference type="Pfam" id="PF08281"/>
    </source>
</evidence>
<accession>A0A437L418</accession>
<evidence type="ECO:0000256" key="2">
    <source>
        <dbReference type="ARBA" id="ARBA00023015"/>
    </source>
</evidence>